<reference evidence="5" key="1">
    <citation type="submission" date="2025-08" db="UniProtKB">
        <authorList>
            <consortium name="RefSeq"/>
        </authorList>
    </citation>
    <scope>IDENTIFICATION</scope>
</reference>
<dbReference type="PANTHER" id="PTHR32123">
    <property type="entry name" value="BICD FAMILY-LIKE CARGO ADAPTER"/>
    <property type="match status" value="1"/>
</dbReference>
<evidence type="ECO:0000256" key="1">
    <source>
        <dbReference type="ARBA" id="ARBA00023054"/>
    </source>
</evidence>
<sequence>MAHELMPRAIRSHSRQDSLQGLPLEASGPRAQGSPNRWASDRCSLLCHLSPEAAGALGDTQTESRDQLVRERDEAIAKKRALEVELDACRAKLCAVEAQLLEVLQEKLRLSQEVEAWEEDMQRMVQQQVERQLQREAGVSLRAPLDRGAPRAPWGQFPLGRWGYWR</sequence>
<keyword evidence="4" id="KW-1185">Reference proteome</keyword>
<evidence type="ECO:0000313" key="5">
    <source>
        <dbReference type="RefSeq" id="XP_060028307.1"/>
    </source>
</evidence>
<accession>A0ABM3VVF1</accession>
<dbReference type="GeneID" id="132533006"/>
<protein>
    <submittedName>
        <fullName evidence="5">BICD family-like cargo adapter 1</fullName>
    </submittedName>
</protein>
<evidence type="ECO:0000256" key="2">
    <source>
        <dbReference type="SAM" id="Coils"/>
    </source>
</evidence>
<keyword evidence="1 2" id="KW-0175">Coiled coil</keyword>
<feature type="coiled-coil region" evidence="2">
    <location>
        <begin position="65"/>
        <end position="127"/>
    </location>
</feature>
<name>A0ABM3VVF1_ERIEU</name>
<organism evidence="4 5">
    <name type="scientific">Erinaceus europaeus</name>
    <name type="common">Western European hedgehog</name>
    <dbReference type="NCBI Taxonomy" id="9365"/>
    <lineage>
        <taxon>Eukaryota</taxon>
        <taxon>Metazoa</taxon>
        <taxon>Chordata</taxon>
        <taxon>Craniata</taxon>
        <taxon>Vertebrata</taxon>
        <taxon>Euteleostomi</taxon>
        <taxon>Mammalia</taxon>
        <taxon>Eutheria</taxon>
        <taxon>Laurasiatheria</taxon>
        <taxon>Eulipotyphla</taxon>
        <taxon>Erinaceidae</taxon>
        <taxon>Erinaceinae</taxon>
        <taxon>Erinaceus</taxon>
    </lineage>
</organism>
<gene>
    <name evidence="5" type="primary">LOC132533006</name>
</gene>
<evidence type="ECO:0000313" key="4">
    <source>
        <dbReference type="Proteomes" id="UP001652624"/>
    </source>
</evidence>
<proteinExistence type="predicted"/>
<dbReference type="InterPro" id="IPR051149">
    <property type="entry name" value="Spindly/BICDR_Dynein_Adapter"/>
</dbReference>
<dbReference type="RefSeq" id="XP_060028307.1">
    <property type="nucleotide sequence ID" value="XM_060172324.1"/>
</dbReference>
<dbReference type="Proteomes" id="UP001652624">
    <property type="component" value="Chromosome 15"/>
</dbReference>
<evidence type="ECO:0000256" key="3">
    <source>
        <dbReference type="SAM" id="MobiDB-lite"/>
    </source>
</evidence>
<feature type="region of interest" description="Disordered" evidence="3">
    <location>
        <begin position="1"/>
        <end position="37"/>
    </location>
</feature>
<dbReference type="PANTHER" id="PTHR32123:SF13">
    <property type="entry name" value="BICAUDAL D-RELATED PROTEIN HOMOLOG"/>
    <property type="match status" value="1"/>
</dbReference>